<evidence type="ECO:0000313" key="2">
    <source>
        <dbReference type="Proteomes" id="UP000479692"/>
    </source>
</evidence>
<name>A0A7C9LWY4_9GAMM</name>
<protein>
    <recommendedName>
        <fullName evidence="3">STAS/SEC14 domain-containing protein</fullName>
    </recommendedName>
</protein>
<gene>
    <name evidence="1" type="ORF">GN331_07360</name>
</gene>
<dbReference type="Proteomes" id="UP000479692">
    <property type="component" value="Unassembled WGS sequence"/>
</dbReference>
<accession>A0A7C9LWY4</accession>
<dbReference type="RefSeq" id="WP_156641355.1">
    <property type="nucleotide sequence ID" value="NZ_WOXT01000002.1"/>
</dbReference>
<sequence>MPYEVEVNQYLGLTVCTLWGLVWVEERQTALDEILAEMEEGRPYRILVDMIGASCANDSLATSAAFAQRLATERKLKGCRIAYLYPDGARINLAVERLAEARDFRFRRFTATTEALDWLLSPPTRIKPAPPIEAQTEPDAMTLLAGLRTGRWVA</sequence>
<keyword evidence="2" id="KW-1185">Reference proteome</keyword>
<dbReference type="AlphaFoldDB" id="A0A7C9LWY4"/>
<comment type="caution">
    <text evidence="1">The sequence shown here is derived from an EMBL/GenBank/DDBJ whole genome shotgun (WGS) entry which is preliminary data.</text>
</comment>
<reference evidence="1 2" key="1">
    <citation type="submission" date="2019-12" db="EMBL/GenBank/DDBJ databases">
        <authorList>
            <person name="Xu J."/>
        </authorList>
    </citation>
    <scope>NUCLEOTIDE SEQUENCE [LARGE SCALE GENOMIC DNA]</scope>
    <source>
        <strain evidence="1 2">HX-5-24</strain>
    </source>
</reference>
<dbReference type="EMBL" id="WOXT01000002">
    <property type="protein sequence ID" value="MUV14025.1"/>
    <property type="molecule type" value="Genomic_DNA"/>
</dbReference>
<organism evidence="1 2">
    <name type="scientific">Noviluteimonas gilva</name>
    <dbReference type="NCBI Taxonomy" id="2682097"/>
    <lineage>
        <taxon>Bacteria</taxon>
        <taxon>Pseudomonadati</taxon>
        <taxon>Pseudomonadota</taxon>
        <taxon>Gammaproteobacteria</taxon>
        <taxon>Lysobacterales</taxon>
        <taxon>Lysobacteraceae</taxon>
        <taxon>Noviluteimonas</taxon>
    </lineage>
</organism>
<evidence type="ECO:0000313" key="1">
    <source>
        <dbReference type="EMBL" id="MUV14025.1"/>
    </source>
</evidence>
<evidence type="ECO:0008006" key="3">
    <source>
        <dbReference type="Google" id="ProtNLM"/>
    </source>
</evidence>
<proteinExistence type="predicted"/>